<keyword evidence="1" id="KW-0812">Transmembrane</keyword>
<keyword evidence="4" id="KW-1185">Reference proteome</keyword>
<dbReference type="EMBL" id="QTTT01000001">
    <property type="protein sequence ID" value="REF00577.1"/>
    <property type="molecule type" value="Genomic_DNA"/>
</dbReference>
<name>A0A3D9SGK6_9ACTN</name>
<dbReference type="Proteomes" id="UP000256661">
    <property type="component" value="Unassembled WGS sequence"/>
</dbReference>
<dbReference type="AlphaFoldDB" id="A0A3D9SGK6"/>
<feature type="transmembrane region" description="Helical" evidence="1">
    <location>
        <begin position="176"/>
        <end position="200"/>
    </location>
</feature>
<evidence type="ECO:0000313" key="4">
    <source>
        <dbReference type="Proteomes" id="UP000256661"/>
    </source>
</evidence>
<accession>A0A3D9SGK6</accession>
<proteinExistence type="predicted"/>
<protein>
    <submittedName>
        <fullName evidence="2">Uncharacterized protein</fullName>
    </submittedName>
</protein>
<dbReference type="EMBL" id="QTTT01000001">
    <property type="protein sequence ID" value="REE95029.1"/>
    <property type="molecule type" value="Genomic_DNA"/>
</dbReference>
<sequence>MGDRSTTGRYLVIGLLGLGMTWWLVGWSVHDLGANLRAARGDGTHGALSELRNVCGKGRCRWEGRFTPAGGTTVRDHVKWGGSTPRNDAPPPGLALRAVDIGDFNGTVYPPGATPGVFNVLAPLLWGLAVGAGSVAACVWATRRRLGAPLTSRARFENEPADAVTITLERSARTPAIMLVLTSAALAGASIVTGMIVLRLPATPELFGPALAAAIVTALMAGAGVQALRALRRPPRAWLTQDAMVIRDPRLFTRDCRIPRPTVEGARRKAEADVDAACLSPYEQKGPFLLVILRSPVTVDRLRTGLTGGWLWDLTANEPIDQRKRYLSPAPAPFTALLLKSPAPDDAVTAINAWALPAPDQGAKEVPAPPRRRRWRIHRIHRSRE</sequence>
<feature type="transmembrane region" description="Helical" evidence="1">
    <location>
        <begin position="120"/>
        <end position="142"/>
    </location>
</feature>
<feature type="transmembrane region" description="Helical" evidence="1">
    <location>
        <begin position="206"/>
        <end position="228"/>
    </location>
</feature>
<evidence type="ECO:0000313" key="3">
    <source>
        <dbReference type="EMBL" id="REF00577.1"/>
    </source>
</evidence>
<keyword evidence="1" id="KW-0472">Membrane</keyword>
<feature type="transmembrane region" description="Helical" evidence="1">
    <location>
        <begin position="7"/>
        <end position="25"/>
    </location>
</feature>
<evidence type="ECO:0000313" key="2">
    <source>
        <dbReference type="EMBL" id="REE95029.1"/>
    </source>
</evidence>
<keyword evidence="1" id="KW-1133">Transmembrane helix</keyword>
<comment type="caution">
    <text evidence="2">The sequence shown here is derived from an EMBL/GenBank/DDBJ whole genome shotgun (WGS) entry which is preliminary data.</text>
</comment>
<organism evidence="2 4">
    <name type="scientific">Thermomonospora umbrina</name>
    <dbReference type="NCBI Taxonomy" id="111806"/>
    <lineage>
        <taxon>Bacteria</taxon>
        <taxon>Bacillati</taxon>
        <taxon>Actinomycetota</taxon>
        <taxon>Actinomycetes</taxon>
        <taxon>Streptosporangiales</taxon>
        <taxon>Thermomonosporaceae</taxon>
        <taxon>Thermomonospora</taxon>
    </lineage>
</organism>
<gene>
    <name evidence="2" type="ORF">DFJ69_0400</name>
    <name evidence="3" type="ORF">DFJ69_6128</name>
</gene>
<reference evidence="2 4" key="1">
    <citation type="submission" date="2018-08" db="EMBL/GenBank/DDBJ databases">
        <title>Sequencing the genomes of 1000 actinobacteria strains.</title>
        <authorList>
            <person name="Klenk H.-P."/>
        </authorList>
    </citation>
    <scope>NUCLEOTIDE SEQUENCE [LARGE SCALE GENOMIC DNA]</scope>
    <source>
        <strain evidence="2 4">DSM 43927</strain>
    </source>
</reference>
<evidence type="ECO:0000256" key="1">
    <source>
        <dbReference type="SAM" id="Phobius"/>
    </source>
</evidence>